<reference evidence="3 4" key="1">
    <citation type="submission" date="2018-08" db="EMBL/GenBank/DDBJ databases">
        <title>Meiothermus roseus NBRC 110900 genome sequencing project.</title>
        <authorList>
            <person name="Da Costa M.S."/>
            <person name="Albuquerque L."/>
            <person name="Raposo P."/>
            <person name="Froufe H.J.C."/>
            <person name="Barroso C.S."/>
            <person name="Egas C."/>
        </authorList>
    </citation>
    <scope>NUCLEOTIDE SEQUENCE [LARGE SCALE GENOMIC DNA]</scope>
    <source>
        <strain evidence="3 4">NBRC 110900</strain>
    </source>
</reference>
<evidence type="ECO:0000313" key="3">
    <source>
        <dbReference type="EMBL" id="RIH83170.1"/>
    </source>
</evidence>
<feature type="domain" description="Glycosyltransferase subfamily 4-like N-terminal" evidence="2">
    <location>
        <begin position="35"/>
        <end position="156"/>
    </location>
</feature>
<keyword evidence="4" id="KW-1185">Reference proteome</keyword>
<dbReference type="Proteomes" id="UP000265341">
    <property type="component" value="Unassembled WGS sequence"/>
</dbReference>
<dbReference type="CDD" id="cd03809">
    <property type="entry name" value="GT4_MtfB-like"/>
    <property type="match status" value="1"/>
</dbReference>
<dbReference type="GO" id="GO:0009103">
    <property type="term" value="P:lipopolysaccharide biosynthetic process"/>
    <property type="evidence" value="ECO:0007669"/>
    <property type="project" value="TreeGrafter"/>
</dbReference>
<gene>
    <name evidence="3" type="primary">glgM</name>
    <name evidence="3" type="ORF">Mrose_03141</name>
</gene>
<dbReference type="InterPro" id="IPR028098">
    <property type="entry name" value="Glyco_trans_4-like_N"/>
</dbReference>
<sequence>MEFTLAVPNLETYSPQSGIGRVLSSLRAGWGERVRVVGAAYRSLPLPLLRTRPIGVRLEQPADLVLLPQLTGAEALRDTGGLPGAVIVHDIGVVDFPGDRGTLGWWGHKSVEASFYGLRWASRVIAVSEFTRRRLLRHLPQLEGRVEVVLNGVDPAFLEPGPTPEQARERLSEYLGRELKGPLVLYVGTELPRKNVGLLLRAFARARQDFPGAVLLKVGGAGGPRWREQTQAVLRELALREGQDVLFLQNVDDALLRLAYCAADAVALPSLYEGFGLPALEALACGTQVLVTDCAALPEVVGKVGVVVEPRLEAFAGALGRLLATPPTQEWRQAARDHARRLTWPSRAEAYLDIIRRMAGCA</sequence>
<evidence type="ECO:0000259" key="2">
    <source>
        <dbReference type="Pfam" id="PF13439"/>
    </source>
</evidence>
<dbReference type="SUPFAM" id="SSF53756">
    <property type="entry name" value="UDP-Glycosyltransferase/glycogen phosphorylase"/>
    <property type="match status" value="1"/>
</dbReference>
<dbReference type="Pfam" id="PF13439">
    <property type="entry name" value="Glyco_transf_4"/>
    <property type="match status" value="1"/>
</dbReference>
<dbReference type="PANTHER" id="PTHR46401:SF2">
    <property type="entry name" value="GLYCOSYLTRANSFERASE WBBK-RELATED"/>
    <property type="match status" value="1"/>
</dbReference>
<dbReference type="RefSeq" id="WP_119279907.1">
    <property type="nucleotide sequence ID" value="NZ_QWLA01000083.1"/>
</dbReference>
<dbReference type="OrthoDB" id="9790710at2"/>
<dbReference type="EC" id="2.4.1.342" evidence="3"/>
<evidence type="ECO:0000313" key="4">
    <source>
        <dbReference type="Proteomes" id="UP000265341"/>
    </source>
</evidence>
<dbReference type="EMBL" id="QWLA01000083">
    <property type="protein sequence ID" value="RIH83170.1"/>
    <property type="molecule type" value="Genomic_DNA"/>
</dbReference>
<keyword evidence="1 3" id="KW-0808">Transferase</keyword>
<comment type="caution">
    <text evidence="3">The sequence shown here is derived from an EMBL/GenBank/DDBJ whole genome shotgun (WGS) entry which is preliminary data.</text>
</comment>
<protein>
    <submittedName>
        <fullName evidence="3">Alpha-maltose-1-phosphate synthase</fullName>
        <ecNumber evidence="3">2.4.1.342</ecNumber>
    </submittedName>
</protein>
<proteinExistence type="predicted"/>
<dbReference type="PANTHER" id="PTHR46401">
    <property type="entry name" value="GLYCOSYLTRANSFERASE WBBK-RELATED"/>
    <property type="match status" value="1"/>
</dbReference>
<organism evidence="3 4">
    <name type="scientific">Calidithermus roseus</name>
    <dbReference type="NCBI Taxonomy" id="1644118"/>
    <lineage>
        <taxon>Bacteria</taxon>
        <taxon>Thermotogati</taxon>
        <taxon>Deinococcota</taxon>
        <taxon>Deinococci</taxon>
        <taxon>Thermales</taxon>
        <taxon>Thermaceae</taxon>
        <taxon>Calidithermus</taxon>
    </lineage>
</organism>
<accession>A0A399EIR8</accession>
<keyword evidence="3" id="KW-0328">Glycosyltransferase</keyword>
<dbReference type="GO" id="GO:0016757">
    <property type="term" value="F:glycosyltransferase activity"/>
    <property type="evidence" value="ECO:0007669"/>
    <property type="project" value="UniProtKB-KW"/>
</dbReference>
<dbReference type="Gene3D" id="3.40.50.2000">
    <property type="entry name" value="Glycogen Phosphorylase B"/>
    <property type="match status" value="2"/>
</dbReference>
<evidence type="ECO:0000256" key="1">
    <source>
        <dbReference type="ARBA" id="ARBA00022679"/>
    </source>
</evidence>
<dbReference type="AlphaFoldDB" id="A0A399EIR8"/>
<dbReference type="Pfam" id="PF13692">
    <property type="entry name" value="Glyco_trans_1_4"/>
    <property type="match status" value="1"/>
</dbReference>
<name>A0A399EIR8_9DEIN</name>